<dbReference type="EMBL" id="FQYT01000008">
    <property type="protein sequence ID" value="SHI86915.1"/>
    <property type="molecule type" value="Genomic_DNA"/>
</dbReference>
<keyword evidence="1" id="KW-0472">Membrane</keyword>
<evidence type="ECO:0000256" key="1">
    <source>
        <dbReference type="SAM" id="Phobius"/>
    </source>
</evidence>
<protein>
    <submittedName>
        <fullName evidence="2">Uncharacterized protein</fullName>
    </submittedName>
</protein>
<dbReference type="Proteomes" id="UP000184342">
    <property type="component" value="Unassembled WGS sequence"/>
</dbReference>
<dbReference type="RefSeq" id="WP_073993221.1">
    <property type="nucleotide sequence ID" value="NZ_FQYT01000008.1"/>
</dbReference>
<keyword evidence="3" id="KW-1185">Reference proteome</keyword>
<gene>
    <name evidence="2" type="ORF">SAMN02745691_00956</name>
</gene>
<accession>A0A1M6EMZ9</accession>
<evidence type="ECO:0000313" key="2">
    <source>
        <dbReference type="EMBL" id="SHI86915.1"/>
    </source>
</evidence>
<proteinExistence type="predicted"/>
<organism evidence="2 3">
    <name type="scientific">Parasporobacterium paucivorans DSM 15970</name>
    <dbReference type="NCBI Taxonomy" id="1122934"/>
    <lineage>
        <taxon>Bacteria</taxon>
        <taxon>Bacillati</taxon>
        <taxon>Bacillota</taxon>
        <taxon>Clostridia</taxon>
        <taxon>Lachnospirales</taxon>
        <taxon>Lachnospiraceae</taxon>
        <taxon>Parasporobacterium</taxon>
    </lineage>
</organism>
<name>A0A1M6EMZ9_9FIRM</name>
<sequence>MLKVKSRKNHIAFVVCLAFVLAILGIILDKGMETEYLVGLIIFAILGIVNFVLAFFKKDHE</sequence>
<dbReference type="AlphaFoldDB" id="A0A1M6EMZ9"/>
<feature type="transmembrane region" description="Helical" evidence="1">
    <location>
        <begin position="36"/>
        <end position="56"/>
    </location>
</feature>
<keyword evidence="1" id="KW-0812">Transmembrane</keyword>
<evidence type="ECO:0000313" key="3">
    <source>
        <dbReference type="Proteomes" id="UP000184342"/>
    </source>
</evidence>
<feature type="transmembrane region" description="Helical" evidence="1">
    <location>
        <begin position="12"/>
        <end position="30"/>
    </location>
</feature>
<keyword evidence="1" id="KW-1133">Transmembrane helix</keyword>
<dbReference type="STRING" id="1122934.SAMN02745691_00956"/>
<reference evidence="2 3" key="1">
    <citation type="submission" date="2016-11" db="EMBL/GenBank/DDBJ databases">
        <authorList>
            <person name="Jaros S."/>
            <person name="Januszkiewicz K."/>
            <person name="Wedrychowicz H."/>
        </authorList>
    </citation>
    <scope>NUCLEOTIDE SEQUENCE [LARGE SCALE GENOMIC DNA]</scope>
    <source>
        <strain evidence="2 3">DSM 15970</strain>
    </source>
</reference>